<reference evidence="7 8" key="1">
    <citation type="submission" date="2014-09" db="EMBL/GenBank/DDBJ databases">
        <title>Draft genome sequence of Streptomyces natalensis ATCC 27448, producer of the antifungal pimaricin.</title>
        <authorList>
            <person name="Mendes M.V."/>
            <person name="Beites T."/>
            <person name="Pires S."/>
            <person name="Santos C.L."/>
            <person name="Moradas-Ferreira P."/>
        </authorList>
    </citation>
    <scope>NUCLEOTIDE SEQUENCE [LARGE SCALE GENOMIC DNA]</scope>
    <source>
        <strain evidence="7 8">ATCC 27448</strain>
    </source>
</reference>
<proteinExistence type="predicted"/>
<dbReference type="PRINTS" id="PR00040">
    <property type="entry name" value="HTHMERR"/>
</dbReference>
<evidence type="ECO:0000256" key="4">
    <source>
        <dbReference type="ARBA" id="ARBA00023163"/>
    </source>
</evidence>
<dbReference type="InterPro" id="IPR036244">
    <property type="entry name" value="TipA-like_antibiotic-bd"/>
</dbReference>
<keyword evidence="4" id="KW-0804">Transcription</keyword>
<evidence type="ECO:0000259" key="6">
    <source>
        <dbReference type="PROSITE" id="PS50937"/>
    </source>
</evidence>
<sequence>MGYSVGQVAGFAGVTVRTLHHYDKAGLLSPSDRSPAGYRLYGDADLARLQQILFYRELGFPLDEIATILEDPQANALDQLRARHRLLTEQITKLQRLVEVAEQAMEVQQTGVRLTPEERFEVFGEIAFDLSYATEAQLKWRHSEGHQRSMARAATHSKEDWAQIMAEAAAWRQRLTAAFDAGEPADGERAMDLAEEHRRHISRWFTPCPTAMHGRIADDFAADPRAFALVVPPSEQRPALAAYLRTAVHANAVRQADASGES</sequence>
<dbReference type="PATRIC" id="fig|1240678.4.peg.992"/>
<dbReference type="GO" id="GO:0003700">
    <property type="term" value="F:DNA-binding transcription factor activity"/>
    <property type="evidence" value="ECO:0007669"/>
    <property type="project" value="InterPro"/>
</dbReference>
<keyword evidence="2" id="KW-0238">DNA-binding</keyword>
<dbReference type="Gene3D" id="1.10.1660.10">
    <property type="match status" value="1"/>
</dbReference>
<dbReference type="GO" id="GO:0003677">
    <property type="term" value="F:DNA binding"/>
    <property type="evidence" value="ECO:0007669"/>
    <property type="project" value="UniProtKB-KW"/>
</dbReference>
<evidence type="ECO:0000256" key="5">
    <source>
        <dbReference type="SAM" id="Coils"/>
    </source>
</evidence>
<keyword evidence="8" id="KW-1185">Reference proteome</keyword>
<feature type="domain" description="HTH merR-type" evidence="6">
    <location>
        <begin position="1"/>
        <end position="71"/>
    </location>
</feature>
<evidence type="ECO:0000256" key="1">
    <source>
        <dbReference type="ARBA" id="ARBA00023015"/>
    </source>
</evidence>
<name>A0A0D7CS01_9ACTN</name>
<protein>
    <submittedName>
        <fullName evidence="7">Transcriptional regulator</fullName>
    </submittedName>
</protein>
<evidence type="ECO:0000256" key="3">
    <source>
        <dbReference type="ARBA" id="ARBA00023159"/>
    </source>
</evidence>
<dbReference type="PANTHER" id="PTHR30204:SF90">
    <property type="entry name" value="HTH-TYPE TRANSCRIPTIONAL ACTIVATOR MTA"/>
    <property type="match status" value="1"/>
</dbReference>
<dbReference type="InterPro" id="IPR012925">
    <property type="entry name" value="TipAS_dom"/>
</dbReference>
<dbReference type="InterPro" id="IPR000551">
    <property type="entry name" value="MerR-type_HTH_dom"/>
</dbReference>
<organism evidence="7 8">
    <name type="scientific">Streptomyces natalensis ATCC 27448</name>
    <dbReference type="NCBI Taxonomy" id="1240678"/>
    <lineage>
        <taxon>Bacteria</taxon>
        <taxon>Bacillati</taxon>
        <taxon>Actinomycetota</taxon>
        <taxon>Actinomycetes</taxon>
        <taxon>Kitasatosporales</taxon>
        <taxon>Streptomycetaceae</taxon>
        <taxon>Streptomyces</taxon>
    </lineage>
</organism>
<dbReference type="RefSeq" id="WP_044363394.1">
    <property type="nucleotide sequence ID" value="NZ_JRKI01000006.1"/>
</dbReference>
<dbReference type="CDD" id="cd01106">
    <property type="entry name" value="HTH_TipAL-Mta"/>
    <property type="match status" value="1"/>
</dbReference>
<evidence type="ECO:0000313" key="8">
    <source>
        <dbReference type="Proteomes" id="UP000032458"/>
    </source>
</evidence>
<dbReference type="Pfam" id="PF13411">
    <property type="entry name" value="MerR_1"/>
    <property type="match status" value="1"/>
</dbReference>
<dbReference type="AlphaFoldDB" id="A0A0D7CS01"/>
<gene>
    <name evidence="7" type="ORF">SNA_04685</name>
</gene>
<dbReference type="Pfam" id="PF07739">
    <property type="entry name" value="TipAS"/>
    <property type="match status" value="1"/>
</dbReference>
<evidence type="ECO:0000313" key="7">
    <source>
        <dbReference type="EMBL" id="KIZ19024.1"/>
    </source>
</evidence>
<dbReference type="InterPro" id="IPR009061">
    <property type="entry name" value="DNA-bd_dom_put_sf"/>
</dbReference>
<dbReference type="SUPFAM" id="SSF89082">
    <property type="entry name" value="Antibiotic binding domain of TipA-like multidrug resistance regulators"/>
    <property type="match status" value="1"/>
</dbReference>
<dbReference type="PROSITE" id="PS50937">
    <property type="entry name" value="HTH_MERR_2"/>
    <property type="match status" value="1"/>
</dbReference>
<dbReference type="PROSITE" id="PS00552">
    <property type="entry name" value="HTH_MERR_1"/>
    <property type="match status" value="1"/>
</dbReference>
<keyword evidence="5" id="KW-0175">Coiled coil</keyword>
<comment type="caution">
    <text evidence="7">The sequence shown here is derived from an EMBL/GenBank/DDBJ whole genome shotgun (WGS) entry which is preliminary data.</text>
</comment>
<dbReference type="Gene3D" id="1.10.490.50">
    <property type="entry name" value="Antibiotic binding domain of TipA-like multidrug resistance regulators"/>
    <property type="match status" value="1"/>
</dbReference>
<dbReference type="EMBL" id="JRKI01000006">
    <property type="protein sequence ID" value="KIZ19024.1"/>
    <property type="molecule type" value="Genomic_DNA"/>
</dbReference>
<dbReference type="SMART" id="SM00422">
    <property type="entry name" value="HTH_MERR"/>
    <property type="match status" value="1"/>
</dbReference>
<dbReference type="Proteomes" id="UP000032458">
    <property type="component" value="Unassembled WGS sequence"/>
</dbReference>
<dbReference type="InterPro" id="IPR047057">
    <property type="entry name" value="MerR_fam"/>
</dbReference>
<accession>A0A0D7CS01</accession>
<keyword evidence="1" id="KW-0805">Transcription regulation</keyword>
<keyword evidence="3" id="KW-0010">Activator</keyword>
<dbReference type="SUPFAM" id="SSF46955">
    <property type="entry name" value="Putative DNA-binding domain"/>
    <property type="match status" value="1"/>
</dbReference>
<evidence type="ECO:0000256" key="2">
    <source>
        <dbReference type="ARBA" id="ARBA00023125"/>
    </source>
</evidence>
<feature type="coiled-coil region" evidence="5">
    <location>
        <begin position="77"/>
        <end position="104"/>
    </location>
</feature>
<dbReference type="PANTHER" id="PTHR30204">
    <property type="entry name" value="REDOX-CYCLING DRUG-SENSING TRANSCRIPTIONAL ACTIVATOR SOXR"/>
    <property type="match status" value="1"/>
</dbReference>